<sequence>MAVSDEQIAEKKARNEENAEEIARLKREIAQAEAAEANNITADDLDRENAVQQAEIARLQAAAAAINGQKKSPEPAEAEKPKAKTADNATVSGDQRNPTNFSGKPAEGKE</sequence>
<protein>
    <submittedName>
        <fullName evidence="2">Uncharacterized protein</fullName>
    </submittedName>
</protein>
<dbReference type="RefSeq" id="YP_009290982.1">
    <property type="nucleotide sequence ID" value="NC_031109.1"/>
</dbReference>
<reference evidence="3" key="1">
    <citation type="submission" date="2016-07" db="EMBL/GenBank/DDBJ databases">
        <authorList>
            <person name="Florea S."/>
            <person name="Webb J.S."/>
            <person name="Jaromczyk J."/>
            <person name="Schardl C.L."/>
        </authorList>
    </citation>
    <scope>NUCLEOTIDE SEQUENCE [LARGE SCALE GENOMIC DNA]</scope>
</reference>
<proteinExistence type="predicted"/>
<feature type="compositionally biased region" description="Polar residues" evidence="1">
    <location>
        <begin position="87"/>
        <end position="102"/>
    </location>
</feature>
<dbReference type="GeneID" id="29067912"/>
<feature type="compositionally biased region" description="Basic and acidic residues" evidence="1">
    <location>
        <begin position="71"/>
        <end position="85"/>
    </location>
</feature>
<dbReference type="Proteomes" id="UP000203357">
    <property type="component" value="Segment"/>
</dbReference>
<keyword evidence="3" id="KW-1185">Reference proteome</keyword>
<evidence type="ECO:0000256" key="1">
    <source>
        <dbReference type="SAM" id="MobiDB-lite"/>
    </source>
</evidence>
<feature type="region of interest" description="Disordered" evidence="1">
    <location>
        <begin position="63"/>
        <end position="110"/>
    </location>
</feature>
<accession>A0A1B3B0H4</accession>
<organism evidence="2 3">
    <name type="scientific">Gordonia phage Jumbo</name>
    <dbReference type="NCBI Taxonomy" id="1887650"/>
    <lineage>
        <taxon>Viruses</taxon>
        <taxon>Duplodnaviria</taxon>
        <taxon>Heunggongvirae</taxon>
        <taxon>Uroviricota</taxon>
        <taxon>Caudoviricetes</taxon>
        <taxon>Gorjumvirus</taxon>
        <taxon>Gorjumvirus jumbo</taxon>
    </lineage>
</organism>
<dbReference type="KEGG" id="vg:29067912"/>
<gene>
    <name evidence="2" type="primary">17</name>
    <name evidence="2" type="ORF">SEA_JUMBO_17</name>
</gene>
<feature type="region of interest" description="Disordered" evidence="1">
    <location>
        <begin position="1"/>
        <end position="20"/>
    </location>
</feature>
<dbReference type="EMBL" id="KX557281">
    <property type="protein sequence ID" value="AOE44530.1"/>
    <property type="molecule type" value="Genomic_DNA"/>
</dbReference>
<evidence type="ECO:0000313" key="2">
    <source>
        <dbReference type="EMBL" id="AOE44530.1"/>
    </source>
</evidence>
<name>A0A1B3B0H4_9CAUD</name>
<feature type="compositionally biased region" description="Basic and acidic residues" evidence="1">
    <location>
        <begin position="8"/>
        <end position="20"/>
    </location>
</feature>
<evidence type="ECO:0000313" key="3">
    <source>
        <dbReference type="Proteomes" id="UP000203357"/>
    </source>
</evidence>